<dbReference type="Proteomes" id="UP000823941">
    <property type="component" value="Chromosome 14"/>
</dbReference>
<reference evidence="1 2" key="1">
    <citation type="submission" date="2021-06" db="EMBL/GenBank/DDBJ databases">
        <title>A haploid diamondback moth (Plutella xylostella L.) genome assembly resolves 31 chromosomes and identifies a diamide resistance mutation.</title>
        <authorList>
            <person name="Ward C.M."/>
            <person name="Perry K.D."/>
            <person name="Baker G."/>
            <person name="Powis K."/>
            <person name="Heckel D.G."/>
            <person name="Baxter S.W."/>
        </authorList>
    </citation>
    <scope>NUCLEOTIDE SEQUENCE [LARGE SCALE GENOMIC DNA]</scope>
    <source>
        <strain evidence="1 2">LV</strain>
        <tissue evidence="1">Single pupa</tissue>
    </source>
</reference>
<evidence type="ECO:0000313" key="2">
    <source>
        <dbReference type="Proteomes" id="UP000823941"/>
    </source>
</evidence>
<name>A0ABQ7QIQ1_PLUXY</name>
<sequence>MKTDNIQFALTVAPAPTDQDKPTKVKTNNCHSITSLLDIPGHQGMTGVRTDMPLYSTEEDDGCALRY</sequence>
<gene>
    <name evidence="1" type="ORF">JYU34_010552</name>
</gene>
<proteinExistence type="predicted"/>
<comment type="caution">
    <text evidence="1">The sequence shown here is derived from an EMBL/GenBank/DDBJ whole genome shotgun (WGS) entry which is preliminary data.</text>
</comment>
<protein>
    <submittedName>
        <fullName evidence="1">Uncharacterized protein</fullName>
    </submittedName>
</protein>
<keyword evidence="2" id="KW-1185">Reference proteome</keyword>
<dbReference type="EMBL" id="JAHIBW010000014">
    <property type="protein sequence ID" value="KAG7305092.1"/>
    <property type="molecule type" value="Genomic_DNA"/>
</dbReference>
<accession>A0ABQ7QIQ1</accession>
<organism evidence="1 2">
    <name type="scientific">Plutella xylostella</name>
    <name type="common">Diamondback moth</name>
    <name type="synonym">Plutella maculipennis</name>
    <dbReference type="NCBI Taxonomy" id="51655"/>
    <lineage>
        <taxon>Eukaryota</taxon>
        <taxon>Metazoa</taxon>
        <taxon>Ecdysozoa</taxon>
        <taxon>Arthropoda</taxon>
        <taxon>Hexapoda</taxon>
        <taxon>Insecta</taxon>
        <taxon>Pterygota</taxon>
        <taxon>Neoptera</taxon>
        <taxon>Endopterygota</taxon>
        <taxon>Lepidoptera</taxon>
        <taxon>Glossata</taxon>
        <taxon>Ditrysia</taxon>
        <taxon>Yponomeutoidea</taxon>
        <taxon>Plutellidae</taxon>
        <taxon>Plutella</taxon>
    </lineage>
</organism>
<evidence type="ECO:0000313" key="1">
    <source>
        <dbReference type="EMBL" id="KAG7305092.1"/>
    </source>
</evidence>